<reference evidence="3 4" key="1">
    <citation type="submission" date="2018-03" db="EMBL/GenBank/DDBJ databases">
        <title>A parallel universe: an anciently diverged bacterial symbiosis in a Hawaiian planthopper (Hemiptera: Cixiidae) reveals rearranged nutritional responsibilities.</title>
        <authorList>
            <person name="Bennett G."/>
            <person name="Mao M."/>
        </authorList>
    </citation>
    <scope>NUCLEOTIDE SEQUENCE [LARGE SCALE GENOMIC DNA]</scope>
    <source>
        <strain evidence="3 4">OLIH</strain>
    </source>
</reference>
<dbReference type="Pfam" id="PF01722">
    <property type="entry name" value="BolA"/>
    <property type="match status" value="1"/>
</dbReference>
<proteinExistence type="inferred from homology"/>
<dbReference type="InterPro" id="IPR002634">
    <property type="entry name" value="BolA"/>
</dbReference>
<comment type="similarity">
    <text evidence="1">Belongs to the BolA/IbaG family.</text>
</comment>
<dbReference type="AlphaFoldDB" id="A0A346DZ36"/>
<keyword evidence="2" id="KW-0812">Transmembrane</keyword>
<dbReference type="InterPro" id="IPR036065">
    <property type="entry name" value="BolA-like_sf"/>
</dbReference>
<gene>
    <name evidence="3" type="ORF">C9I82_009</name>
</gene>
<dbReference type="GO" id="GO:0003677">
    <property type="term" value="F:DNA binding"/>
    <property type="evidence" value="ECO:0007669"/>
    <property type="project" value="UniProtKB-KW"/>
</dbReference>
<organism evidence="3 4">
    <name type="scientific">Candidatus Purcelliella pentastirinorum</name>
    <dbReference type="NCBI Taxonomy" id="472834"/>
    <lineage>
        <taxon>Bacteria</taxon>
        <taxon>Pseudomonadati</taxon>
        <taxon>Pseudomonadota</taxon>
        <taxon>Gammaproteobacteria</taxon>
        <taxon>Enterobacterales</taxon>
        <taxon>Enterobacteriaceae</taxon>
        <taxon>Candidatus Purcelliella</taxon>
    </lineage>
</organism>
<accession>A0A346DZ36</accession>
<evidence type="ECO:0000313" key="3">
    <source>
        <dbReference type="EMBL" id="AXN01991.1"/>
    </source>
</evidence>
<dbReference type="Proteomes" id="UP000256856">
    <property type="component" value="Chromosome"/>
</dbReference>
<feature type="transmembrane region" description="Helical" evidence="2">
    <location>
        <begin position="6"/>
        <end position="23"/>
    </location>
</feature>
<dbReference type="SUPFAM" id="SSF82657">
    <property type="entry name" value="BolA-like"/>
    <property type="match status" value="1"/>
</dbReference>
<keyword evidence="3" id="KW-0238">DNA-binding</keyword>
<protein>
    <submittedName>
        <fullName evidence="3">Putative DNA-binding transcriptional regulator yrbA</fullName>
    </submittedName>
</protein>
<evidence type="ECO:0000256" key="2">
    <source>
        <dbReference type="SAM" id="Phobius"/>
    </source>
</evidence>
<dbReference type="EMBL" id="CP028374">
    <property type="protein sequence ID" value="AXN01991.1"/>
    <property type="molecule type" value="Genomic_DNA"/>
</dbReference>
<name>A0A346DZ36_9ENTR</name>
<keyword evidence="4" id="KW-1185">Reference proteome</keyword>
<keyword evidence="2" id="KW-1133">Transmembrane helix</keyword>
<evidence type="ECO:0000256" key="1">
    <source>
        <dbReference type="RuleBase" id="RU003860"/>
    </source>
</evidence>
<sequence>MHSKFMFIIVYYTYNIHCFYIIMNNNKVKSIILDKIPLHELHVSGNEYHIKIIAVSDIFIGLTNVKKQQIIYKPLRDFIINNTIHSISIESYTLEEWSKHSI</sequence>
<keyword evidence="2" id="KW-0472">Membrane</keyword>
<dbReference type="Gene3D" id="3.30.300.90">
    <property type="entry name" value="BolA-like"/>
    <property type="match status" value="1"/>
</dbReference>
<evidence type="ECO:0000313" key="4">
    <source>
        <dbReference type="Proteomes" id="UP000256856"/>
    </source>
</evidence>
<dbReference type="KEGG" id="ppet:C9I82_009"/>